<feature type="transmembrane region" description="Helical" evidence="11">
    <location>
        <begin position="371"/>
        <end position="395"/>
    </location>
</feature>
<organism evidence="13 14">
    <name type="scientific">Hallerella succinigenes</name>
    <dbReference type="NCBI Taxonomy" id="1896222"/>
    <lineage>
        <taxon>Bacteria</taxon>
        <taxon>Pseudomonadati</taxon>
        <taxon>Fibrobacterota</taxon>
        <taxon>Fibrobacteria</taxon>
        <taxon>Fibrobacterales</taxon>
        <taxon>Fibrobacteraceae</taxon>
        <taxon>Hallerella</taxon>
    </lineage>
</organism>
<protein>
    <recommendedName>
        <fullName evidence="11">Zinc metalloprotease</fullName>
        <ecNumber evidence="11">3.4.24.-</ecNumber>
    </recommendedName>
</protein>
<keyword evidence="10 11" id="KW-0472">Membrane</keyword>
<evidence type="ECO:0000256" key="1">
    <source>
        <dbReference type="ARBA" id="ARBA00001947"/>
    </source>
</evidence>
<dbReference type="SUPFAM" id="SSF50156">
    <property type="entry name" value="PDZ domain-like"/>
    <property type="match status" value="2"/>
</dbReference>
<keyword evidence="14" id="KW-1185">Reference proteome</keyword>
<evidence type="ECO:0000256" key="3">
    <source>
        <dbReference type="ARBA" id="ARBA00007931"/>
    </source>
</evidence>
<dbReference type="EC" id="3.4.24.-" evidence="11"/>
<evidence type="ECO:0000256" key="4">
    <source>
        <dbReference type="ARBA" id="ARBA00022670"/>
    </source>
</evidence>
<evidence type="ECO:0000313" key="13">
    <source>
        <dbReference type="EMBL" id="PJJ41776.1"/>
    </source>
</evidence>
<comment type="subcellular location">
    <subcellularLocation>
        <location evidence="2">Membrane</location>
        <topology evidence="2">Multi-pass membrane protein</topology>
    </subcellularLocation>
</comment>
<evidence type="ECO:0000256" key="5">
    <source>
        <dbReference type="ARBA" id="ARBA00022692"/>
    </source>
</evidence>
<dbReference type="GO" id="GO:0006508">
    <property type="term" value="P:proteolysis"/>
    <property type="evidence" value="ECO:0007669"/>
    <property type="project" value="UniProtKB-KW"/>
</dbReference>
<proteinExistence type="inferred from homology"/>
<gene>
    <name evidence="13" type="ORF">BGX16_1770</name>
</gene>
<sequence>MFLLNYGVMESIFNNILIFMLGILSLSFLVFIHELGHFLVAKWNKVKVRTFSIGFGKKLLKFKKGDTEYCISMIPFGGYVAMEGENPDEADSNDPNSFAGKSVKARAAIAFAGPFVNIAFAFVMLIGLYMYGVEEPESSRLIVGLVVPESAAELAGVQMGDTIFEVDGNPTKGWDDFREQIGVRLGAKVPVKLLRGSDTLTLTLVPQEMVIPAQDSGKSDIRMGVGEAGIYPRHRVVVSGEPMAGSAAEKAGFLPGDTIVEIDHQWIYRHKDVVDHINGSEGKSVLVTIHRGADTLYKELSPVYNAEYKRYMIGIHMTYVMFKETHIVSRSFPEAFAKASATSWKMTTSVFRYFKRMFQGQVKVDAMSGPVTIVAVMGNVWMAGFQQFLMILALISINLGIMNLLPLAITDGGLLLFLLIEAVRGKPISQEKQAIIQRIAMAFFIALFVFITFLDLEKISLFLR</sequence>
<keyword evidence="9 11" id="KW-0482">Metalloprotease</keyword>
<accession>A0A2M9A7T1</accession>
<dbReference type="InterPro" id="IPR008915">
    <property type="entry name" value="Peptidase_M50"/>
</dbReference>
<comment type="caution">
    <text evidence="13">The sequence shown here is derived from an EMBL/GenBank/DDBJ whole genome shotgun (WGS) entry which is preliminary data.</text>
</comment>
<keyword evidence="5 11" id="KW-0812">Transmembrane</keyword>
<dbReference type="PANTHER" id="PTHR42837">
    <property type="entry name" value="REGULATOR OF SIGMA-E PROTEASE RSEP"/>
    <property type="match status" value="1"/>
</dbReference>
<evidence type="ECO:0000256" key="2">
    <source>
        <dbReference type="ARBA" id="ARBA00004141"/>
    </source>
</evidence>
<evidence type="ECO:0000313" key="14">
    <source>
        <dbReference type="Proteomes" id="UP000231134"/>
    </source>
</evidence>
<feature type="domain" description="PDZ" evidence="12">
    <location>
        <begin position="126"/>
        <end position="197"/>
    </location>
</feature>
<comment type="similarity">
    <text evidence="3 11">Belongs to the peptidase M50B family.</text>
</comment>
<evidence type="ECO:0000256" key="7">
    <source>
        <dbReference type="ARBA" id="ARBA00022833"/>
    </source>
</evidence>
<comment type="cofactor">
    <cofactor evidence="1 11">
        <name>Zn(2+)</name>
        <dbReference type="ChEBI" id="CHEBI:29105"/>
    </cofactor>
</comment>
<dbReference type="OrthoDB" id="9782003at2"/>
<evidence type="ECO:0000256" key="10">
    <source>
        <dbReference type="ARBA" id="ARBA00023136"/>
    </source>
</evidence>
<evidence type="ECO:0000259" key="12">
    <source>
        <dbReference type="SMART" id="SM00228"/>
    </source>
</evidence>
<feature type="transmembrane region" description="Helical" evidence="11">
    <location>
        <begin position="107"/>
        <end position="131"/>
    </location>
</feature>
<evidence type="ECO:0000256" key="8">
    <source>
        <dbReference type="ARBA" id="ARBA00022989"/>
    </source>
</evidence>
<dbReference type="Pfam" id="PF02163">
    <property type="entry name" value="Peptidase_M50"/>
    <property type="match status" value="1"/>
</dbReference>
<dbReference type="GO" id="GO:0046872">
    <property type="term" value="F:metal ion binding"/>
    <property type="evidence" value="ECO:0007669"/>
    <property type="project" value="UniProtKB-KW"/>
</dbReference>
<dbReference type="GO" id="GO:0016020">
    <property type="term" value="C:membrane"/>
    <property type="evidence" value="ECO:0007669"/>
    <property type="project" value="UniProtKB-SubCell"/>
</dbReference>
<keyword evidence="7 11" id="KW-0862">Zinc</keyword>
<dbReference type="EMBL" id="PGEX01000001">
    <property type="protein sequence ID" value="PJJ41776.1"/>
    <property type="molecule type" value="Genomic_DNA"/>
</dbReference>
<dbReference type="Pfam" id="PF17820">
    <property type="entry name" value="PDZ_6"/>
    <property type="match status" value="2"/>
</dbReference>
<evidence type="ECO:0000256" key="6">
    <source>
        <dbReference type="ARBA" id="ARBA00022801"/>
    </source>
</evidence>
<dbReference type="PANTHER" id="PTHR42837:SF2">
    <property type="entry name" value="MEMBRANE METALLOPROTEASE ARASP2, CHLOROPLASTIC-RELATED"/>
    <property type="match status" value="1"/>
</dbReference>
<dbReference type="SMART" id="SM00228">
    <property type="entry name" value="PDZ"/>
    <property type="match status" value="2"/>
</dbReference>
<evidence type="ECO:0000256" key="9">
    <source>
        <dbReference type="ARBA" id="ARBA00023049"/>
    </source>
</evidence>
<dbReference type="InterPro" id="IPR001478">
    <property type="entry name" value="PDZ"/>
</dbReference>
<dbReference type="InterPro" id="IPR041489">
    <property type="entry name" value="PDZ_6"/>
</dbReference>
<feature type="transmembrane region" description="Helical" evidence="11">
    <location>
        <begin position="401"/>
        <end position="423"/>
    </location>
</feature>
<reference evidence="13 14" key="1">
    <citation type="submission" date="2017-11" db="EMBL/GenBank/DDBJ databases">
        <title>Animal gut microbial communities from fecal samples from Wisconsin, USA.</title>
        <authorList>
            <person name="Neumann A."/>
        </authorList>
    </citation>
    <scope>NUCLEOTIDE SEQUENCE [LARGE SCALE GENOMIC DNA]</scope>
    <source>
        <strain evidence="13 14">UWS3</strain>
    </source>
</reference>
<dbReference type="CDD" id="cd06163">
    <property type="entry name" value="S2P-M50_PDZ_RseP-like"/>
    <property type="match status" value="1"/>
</dbReference>
<keyword evidence="11" id="KW-0479">Metal-binding</keyword>
<dbReference type="InterPro" id="IPR004387">
    <property type="entry name" value="Pept_M50_Zn"/>
</dbReference>
<dbReference type="NCBIfam" id="TIGR00054">
    <property type="entry name" value="RIP metalloprotease RseP"/>
    <property type="match status" value="1"/>
</dbReference>
<dbReference type="GO" id="GO:0004222">
    <property type="term" value="F:metalloendopeptidase activity"/>
    <property type="evidence" value="ECO:0007669"/>
    <property type="project" value="InterPro"/>
</dbReference>
<keyword evidence="4 13" id="KW-0645">Protease</keyword>
<dbReference type="AlphaFoldDB" id="A0A2M9A7T1"/>
<dbReference type="Proteomes" id="UP000231134">
    <property type="component" value="Unassembled WGS sequence"/>
</dbReference>
<name>A0A2M9A7T1_9BACT</name>
<feature type="transmembrane region" description="Helical" evidence="11">
    <location>
        <begin position="12"/>
        <end position="32"/>
    </location>
</feature>
<keyword evidence="8 11" id="KW-1133">Transmembrane helix</keyword>
<keyword evidence="6 11" id="KW-0378">Hydrolase</keyword>
<feature type="transmembrane region" description="Helical" evidence="11">
    <location>
        <begin position="435"/>
        <end position="454"/>
    </location>
</feature>
<dbReference type="Gene3D" id="2.30.42.10">
    <property type="match status" value="2"/>
</dbReference>
<evidence type="ECO:0000256" key="11">
    <source>
        <dbReference type="RuleBase" id="RU362031"/>
    </source>
</evidence>
<feature type="domain" description="PDZ" evidence="12">
    <location>
        <begin position="221"/>
        <end position="293"/>
    </location>
</feature>
<dbReference type="InterPro" id="IPR036034">
    <property type="entry name" value="PDZ_sf"/>
</dbReference>